<dbReference type="Proteomes" id="UP000619479">
    <property type="component" value="Unassembled WGS sequence"/>
</dbReference>
<dbReference type="InterPro" id="IPR013249">
    <property type="entry name" value="RNA_pol_sigma70_r4_t2"/>
</dbReference>
<keyword evidence="8" id="KW-0240">DNA-directed RNA polymerase</keyword>
<dbReference type="Gene3D" id="1.10.10.10">
    <property type="entry name" value="Winged helix-like DNA-binding domain superfamily/Winged helix DNA-binding domain"/>
    <property type="match status" value="1"/>
</dbReference>
<dbReference type="GO" id="GO:0006352">
    <property type="term" value="P:DNA-templated transcription initiation"/>
    <property type="evidence" value="ECO:0007669"/>
    <property type="project" value="InterPro"/>
</dbReference>
<proteinExistence type="inferred from homology"/>
<name>A0A919LXT3_9ACTN</name>
<feature type="domain" description="RNA polymerase sigma-70 region 2" evidence="6">
    <location>
        <begin position="10"/>
        <end position="77"/>
    </location>
</feature>
<dbReference type="PANTHER" id="PTHR43133">
    <property type="entry name" value="RNA POLYMERASE ECF-TYPE SIGMA FACTO"/>
    <property type="match status" value="1"/>
</dbReference>
<evidence type="ECO:0000256" key="2">
    <source>
        <dbReference type="ARBA" id="ARBA00023015"/>
    </source>
</evidence>
<dbReference type="AlphaFoldDB" id="A0A919LXT3"/>
<dbReference type="InterPro" id="IPR013324">
    <property type="entry name" value="RNA_pol_sigma_r3/r4-like"/>
</dbReference>
<protein>
    <submittedName>
        <fullName evidence="8">DNA-directed RNA polymerase sigma-70 factor</fullName>
    </submittedName>
</protein>
<evidence type="ECO:0000256" key="4">
    <source>
        <dbReference type="ARBA" id="ARBA00023125"/>
    </source>
</evidence>
<keyword evidence="2" id="KW-0805">Transcription regulation</keyword>
<dbReference type="EMBL" id="BOMH01000001">
    <property type="protein sequence ID" value="GID62240.1"/>
    <property type="molecule type" value="Genomic_DNA"/>
</dbReference>
<organism evidence="8 9">
    <name type="scientific">Actinoplanes cyaneus</name>
    <dbReference type="NCBI Taxonomy" id="52696"/>
    <lineage>
        <taxon>Bacteria</taxon>
        <taxon>Bacillati</taxon>
        <taxon>Actinomycetota</taxon>
        <taxon>Actinomycetes</taxon>
        <taxon>Micromonosporales</taxon>
        <taxon>Micromonosporaceae</taxon>
        <taxon>Actinoplanes</taxon>
    </lineage>
</organism>
<dbReference type="Gene3D" id="1.10.1740.10">
    <property type="match status" value="1"/>
</dbReference>
<dbReference type="InterPro" id="IPR007627">
    <property type="entry name" value="RNA_pol_sigma70_r2"/>
</dbReference>
<dbReference type="GO" id="GO:0003677">
    <property type="term" value="F:DNA binding"/>
    <property type="evidence" value="ECO:0007669"/>
    <property type="project" value="UniProtKB-KW"/>
</dbReference>
<dbReference type="NCBIfam" id="TIGR02937">
    <property type="entry name" value="sigma70-ECF"/>
    <property type="match status" value="1"/>
</dbReference>
<accession>A0A919LXT3</accession>
<evidence type="ECO:0000259" key="7">
    <source>
        <dbReference type="Pfam" id="PF08281"/>
    </source>
</evidence>
<dbReference type="PANTHER" id="PTHR43133:SF8">
    <property type="entry name" value="RNA POLYMERASE SIGMA FACTOR HI_1459-RELATED"/>
    <property type="match status" value="1"/>
</dbReference>
<dbReference type="InterPro" id="IPR013325">
    <property type="entry name" value="RNA_pol_sigma_r2"/>
</dbReference>
<dbReference type="Pfam" id="PF08281">
    <property type="entry name" value="Sigma70_r4_2"/>
    <property type="match status" value="1"/>
</dbReference>
<evidence type="ECO:0000256" key="1">
    <source>
        <dbReference type="ARBA" id="ARBA00010641"/>
    </source>
</evidence>
<reference evidence="8" key="1">
    <citation type="submission" date="2021-01" db="EMBL/GenBank/DDBJ databases">
        <title>Whole genome shotgun sequence of Actinoplanes cyaneus NBRC 14990.</title>
        <authorList>
            <person name="Komaki H."/>
            <person name="Tamura T."/>
        </authorList>
    </citation>
    <scope>NUCLEOTIDE SEQUENCE</scope>
    <source>
        <strain evidence="8">NBRC 14990</strain>
    </source>
</reference>
<sequence length="183" mass="20592">MPDDDGFRQMYAANFPPLLGYALRRVEQPADAADIVAETFLIAWRRRDEMPGGAETRLWLYGVARRVLANHHRGGERRDRLGERLRRRLAAVVPDPGNDVPERLAVRDALARLGDLDREVLTLTVWEGLEPREVAEVLGVSAAVVRTRLSRARMRMRRLVGDDLRPSGHVSSVLTAPTPEEGR</sequence>
<keyword evidence="4" id="KW-0238">DNA-binding</keyword>
<dbReference type="Pfam" id="PF04542">
    <property type="entry name" value="Sigma70_r2"/>
    <property type="match status" value="1"/>
</dbReference>
<evidence type="ECO:0000256" key="5">
    <source>
        <dbReference type="ARBA" id="ARBA00023163"/>
    </source>
</evidence>
<dbReference type="GO" id="GO:0000428">
    <property type="term" value="C:DNA-directed RNA polymerase complex"/>
    <property type="evidence" value="ECO:0007669"/>
    <property type="project" value="UniProtKB-KW"/>
</dbReference>
<feature type="domain" description="RNA polymerase sigma factor 70 region 4 type 2" evidence="7">
    <location>
        <begin position="104"/>
        <end position="156"/>
    </location>
</feature>
<dbReference type="InterPro" id="IPR036388">
    <property type="entry name" value="WH-like_DNA-bd_sf"/>
</dbReference>
<dbReference type="RefSeq" id="WP_239174004.1">
    <property type="nucleotide sequence ID" value="NZ_BAAAUC010000002.1"/>
</dbReference>
<keyword evidence="3" id="KW-0731">Sigma factor</keyword>
<dbReference type="GO" id="GO:0016987">
    <property type="term" value="F:sigma factor activity"/>
    <property type="evidence" value="ECO:0007669"/>
    <property type="project" value="UniProtKB-KW"/>
</dbReference>
<evidence type="ECO:0000313" key="9">
    <source>
        <dbReference type="Proteomes" id="UP000619479"/>
    </source>
</evidence>
<dbReference type="CDD" id="cd06171">
    <property type="entry name" value="Sigma70_r4"/>
    <property type="match status" value="1"/>
</dbReference>
<dbReference type="InterPro" id="IPR014284">
    <property type="entry name" value="RNA_pol_sigma-70_dom"/>
</dbReference>
<comment type="similarity">
    <text evidence="1">Belongs to the sigma-70 factor family. ECF subfamily.</text>
</comment>
<comment type="caution">
    <text evidence="8">The sequence shown here is derived from an EMBL/GenBank/DDBJ whole genome shotgun (WGS) entry which is preliminary data.</text>
</comment>
<dbReference type="SUPFAM" id="SSF88946">
    <property type="entry name" value="Sigma2 domain of RNA polymerase sigma factors"/>
    <property type="match status" value="1"/>
</dbReference>
<keyword evidence="5" id="KW-0804">Transcription</keyword>
<evidence type="ECO:0000313" key="8">
    <source>
        <dbReference type="EMBL" id="GID62240.1"/>
    </source>
</evidence>
<dbReference type="SUPFAM" id="SSF88659">
    <property type="entry name" value="Sigma3 and sigma4 domains of RNA polymerase sigma factors"/>
    <property type="match status" value="1"/>
</dbReference>
<evidence type="ECO:0000259" key="6">
    <source>
        <dbReference type="Pfam" id="PF04542"/>
    </source>
</evidence>
<keyword evidence="9" id="KW-1185">Reference proteome</keyword>
<gene>
    <name evidence="8" type="primary">rpoE_1</name>
    <name evidence="8" type="ORF">Acy02nite_01210</name>
</gene>
<evidence type="ECO:0000256" key="3">
    <source>
        <dbReference type="ARBA" id="ARBA00023082"/>
    </source>
</evidence>
<dbReference type="InterPro" id="IPR039425">
    <property type="entry name" value="RNA_pol_sigma-70-like"/>
</dbReference>